<keyword evidence="2" id="KW-1185">Reference proteome</keyword>
<evidence type="ECO:0000313" key="1">
    <source>
        <dbReference type="EMBL" id="MEB3102566.1"/>
    </source>
</evidence>
<protein>
    <submittedName>
        <fullName evidence="1">Uncharacterized protein</fullName>
    </submittedName>
</protein>
<dbReference type="RefSeq" id="WP_371754690.1">
    <property type="nucleotide sequence ID" value="NZ_JAYJLD010000019.1"/>
</dbReference>
<dbReference type="Proteomes" id="UP001310386">
    <property type="component" value="Unassembled WGS sequence"/>
</dbReference>
<comment type="caution">
    <text evidence="1">The sequence shown here is derived from an EMBL/GenBank/DDBJ whole genome shotgun (WGS) entry which is preliminary data.</text>
</comment>
<name>A0ABU5ZJ74_9BACL</name>
<gene>
    <name evidence="1" type="ORF">VF724_12925</name>
</gene>
<reference evidence="1" key="1">
    <citation type="submission" date="2023-12" db="EMBL/GenBank/DDBJ databases">
        <title>Fervidustalea candida gen. nov., sp. nov., a novel member of the family Paenibacillaceae isolated from a geothermal area.</title>
        <authorList>
            <person name="Li W.-J."/>
            <person name="Jiao J.-Y."/>
            <person name="Chen Y."/>
        </authorList>
    </citation>
    <scope>NUCLEOTIDE SEQUENCE</scope>
    <source>
        <strain evidence="1">SYSU GA230002</strain>
    </source>
</reference>
<accession>A0ABU5ZJ74</accession>
<organism evidence="1 2">
    <name type="scientific">Ferviditalea candida</name>
    <dbReference type="NCBI Taxonomy" id="3108399"/>
    <lineage>
        <taxon>Bacteria</taxon>
        <taxon>Bacillati</taxon>
        <taxon>Bacillota</taxon>
        <taxon>Bacilli</taxon>
        <taxon>Bacillales</taxon>
        <taxon>Paenibacillaceae</taxon>
        <taxon>Ferviditalea</taxon>
    </lineage>
</organism>
<proteinExistence type="predicted"/>
<evidence type="ECO:0000313" key="2">
    <source>
        <dbReference type="Proteomes" id="UP001310386"/>
    </source>
</evidence>
<dbReference type="EMBL" id="JAYJLD010000019">
    <property type="protein sequence ID" value="MEB3102566.1"/>
    <property type="molecule type" value="Genomic_DNA"/>
</dbReference>
<sequence length="115" mass="13268">MICWRFDPVSFKTLDAWGQIDDGAIANWPITYEELEPYYTKFEYRFGVSGDADQIVHGPPRSKPYPLPPIEQGYATNHFAQSVDAKSSTRTTENIMFGCFFYRPIPMLTVSLFRD</sequence>